<dbReference type="PANTHER" id="PTHR43333">
    <property type="entry name" value="2-HACID_DH_C DOMAIN-CONTAINING PROTEIN"/>
    <property type="match status" value="1"/>
</dbReference>
<dbReference type="GO" id="GO:0016616">
    <property type="term" value="F:oxidoreductase activity, acting on the CH-OH group of donors, NAD or NADP as acceptor"/>
    <property type="evidence" value="ECO:0007669"/>
    <property type="project" value="InterPro"/>
</dbReference>
<feature type="domain" description="D-isomer specific 2-hydroxyacid dehydrogenase catalytic" evidence="3">
    <location>
        <begin position="20"/>
        <end position="107"/>
    </location>
</feature>
<evidence type="ECO:0000256" key="1">
    <source>
        <dbReference type="ARBA" id="ARBA00023002"/>
    </source>
</evidence>
<keyword evidence="1" id="KW-0560">Oxidoreductase</keyword>
<organism evidence="4">
    <name type="scientific">marine metagenome</name>
    <dbReference type="NCBI Taxonomy" id="408172"/>
    <lineage>
        <taxon>unclassified sequences</taxon>
        <taxon>metagenomes</taxon>
        <taxon>ecological metagenomes</taxon>
    </lineage>
</organism>
<keyword evidence="2" id="KW-0520">NAD</keyword>
<proteinExistence type="predicted"/>
<protein>
    <recommendedName>
        <fullName evidence="3">D-isomer specific 2-hydroxyacid dehydrogenase catalytic domain-containing protein</fullName>
    </recommendedName>
</protein>
<dbReference type="InterPro" id="IPR036291">
    <property type="entry name" value="NAD(P)-bd_dom_sf"/>
</dbReference>
<sequence>MDIGFKKLNPPQKSFQVYNYDDLINNIENAEVLVISGLWQNELIEKAKNLKYIQLTGVGYDGYDLDKLKKNNIKLCNAVGLNRIVVAEHTISLILALSRFLHIARDNQLKKFWAPFISDPLERQSEINGKTVVIFGLGDIGTTIAKFCKSFDMNVIGIKRNTNIQSDYTD</sequence>
<dbReference type="AlphaFoldDB" id="A0A383AJS6"/>
<dbReference type="SUPFAM" id="SSF52283">
    <property type="entry name" value="Formate/glycerate dehydrogenase catalytic domain-like"/>
    <property type="match status" value="1"/>
</dbReference>
<dbReference type="Pfam" id="PF00389">
    <property type="entry name" value="2-Hacid_dh"/>
    <property type="match status" value="1"/>
</dbReference>
<dbReference type="GO" id="GO:0051287">
    <property type="term" value="F:NAD binding"/>
    <property type="evidence" value="ECO:0007669"/>
    <property type="project" value="InterPro"/>
</dbReference>
<gene>
    <name evidence="4" type="ORF">METZ01_LOCUS460673</name>
</gene>
<feature type="non-terminal residue" evidence="4">
    <location>
        <position position="170"/>
    </location>
</feature>
<evidence type="ECO:0000256" key="2">
    <source>
        <dbReference type="ARBA" id="ARBA00023027"/>
    </source>
</evidence>
<reference evidence="4" key="1">
    <citation type="submission" date="2018-05" db="EMBL/GenBank/DDBJ databases">
        <authorList>
            <person name="Lanie J.A."/>
            <person name="Ng W.-L."/>
            <person name="Kazmierczak K.M."/>
            <person name="Andrzejewski T.M."/>
            <person name="Davidsen T.M."/>
            <person name="Wayne K.J."/>
            <person name="Tettelin H."/>
            <person name="Glass J.I."/>
            <person name="Rusch D."/>
            <person name="Podicherti R."/>
            <person name="Tsui H.-C.T."/>
            <person name="Winkler M.E."/>
        </authorList>
    </citation>
    <scope>NUCLEOTIDE SEQUENCE</scope>
</reference>
<evidence type="ECO:0000259" key="3">
    <source>
        <dbReference type="Pfam" id="PF00389"/>
    </source>
</evidence>
<dbReference type="InterPro" id="IPR006139">
    <property type="entry name" value="D-isomer_2_OHA_DH_cat_dom"/>
</dbReference>
<dbReference type="Gene3D" id="3.40.50.720">
    <property type="entry name" value="NAD(P)-binding Rossmann-like Domain"/>
    <property type="match status" value="2"/>
</dbReference>
<dbReference type="PANTHER" id="PTHR43333:SF1">
    <property type="entry name" value="D-ISOMER SPECIFIC 2-HYDROXYACID DEHYDROGENASE NAD-BINDING DOMAIN-CONTAINING PROTEIN"/>
    <property type="match status" value="1"/>
</dbReference>
<evidence type="ECO:0000313" key="4">
    <source>
        <dbReference type="EMBL" id="SVE07819.1"/>
    </source>
</evidence>
<accession>A0A383AJS6</accession>
<name>A0A383AJS6_9ZZZZ</name>
<dbReference type="EMBL" id="UINC01192596">
    <property type="protein sequence ID" value="SVE07819.1"/>
    <property type="molecule type" value="Genomic_DNA"/>
</dbReference>
<dbReference type="SUPFAM" id="SSF51735">
    <property type="entry name" value="NAD(P)-binding Rossmann-fold domains"/>
    <property type="match status" value="1"/>
</dbReference>